<keyword evidence="4 6" id="KW-0560">Oxidoreductase</keyword>
<evidence type="ECO:0000256" key="4">
    <source>
        <dbReference type="ARBA" id="ARBA00023002"/>
    </source>
</evidence>
<dbReference type="Pfam" id="PF00479">
    <property type="entry name" value="G6PD_N"/>
    <property type="match status" value="1"/>
</dbReference>
<name>A0A4R1BRA6_9ACTN</name>
<comment type="pathway">
    <text evidence="1 6">Carbohydrate degradation; pentose phosphate pathway; D-ribulose 5-phosphate from D-glucose 6-phosphate (oxidative stage): step 1/3.</text>
</comment>
<feature type="binding site" evidence="6">
    <location>
        <position position="222"/>
    </location>
    <ligand>
        <name>substrate</name>
    </ligand>
</feature>
<comment type="catalytic activity">
    <reaction evidence="6">
        <text>D-glucose 6-phosphate + NADP(+) = 6-phospho-D-glucono-1,5-lactone + NADPH + H(+)</text>
        <dbReference type="Rhea" id="RHEA:15841"/>
        <dbReference type="ChEBI" id="CHEBI:15378"/>
        <dbReference type="ChEBI" id="CHEBI:57783"/>
        <dbReference type="ChEBI" id="CHEBI:57955"/>
        <dbReference type="ChEBI" id="CHEBI:58349"/>
        <dbReference type="ChEBI" id="CHEBI:61548"/>
        <dbReference type="EC" id="1.1.1.49"/>
    </reaction>
</comment>
<dbReference type="OrthoDB" id="9802739at2"/>
<keyword evidence="2 6" id="KW-0313">Glucose metabolism</keyword>
<dbReference type="PRINTS" id="PR00079">
    <property type="entry name" value="G6PDHDRGNASE"/>
</dbReference>
<dbReference type="EMBL" id="SKBU01000006">
    <property type="protein sequence ID" value="TCJ19837.1"/>
    <property type="molecule type" value="Genomic_DNA"/>
</dbReference>
<dbReference type="UniPathway" id="UPA00115">
    <property type="reaction ID" value="UER00408"/>
</dbReference>
<feature type="binding site" evidence="6">
    <location>
        <position position="43"/>
    </location>
    <ligand>
        <name>NADP(+)</name>
        <dbReference type="ChEBI" id="CHEBI:58349"/>
    </ligand>
</feature>
<evidence type="ECO:0000259" key="8">
    <source>
        <dbReference type="Pfam" id="PF02781"/>
    </source>
</evidence>
<dbReference type="PANTHER" id="PTHR23429:SF0">
    <property type="entry name" value="GLUCOSE-6-PHOSPHATE 1-DEHYDROGENASE"/>
    <property type="match status" value="1"/>
</dbReference>
<gene>
    <name evidence="6" type="primary">zwf</name>
    <name evidence="9" type="ORF">E0L93_02455</name>
</gene>
<feature type="binding site" evidence="6">
    <location>
        <position position="165"/>
    </location>
    <ligand>
        <name>substrate</name>
    </ligand>
</feature>
<dbReference type="EC" id="1.1.1.49" evidence="6"/>
<feature type="binding site" evidence="6">
    <location>
        <position position="135"/>
    </location>
    <ligand>
        <name>NADP(+)</name>
        <dbReference type="ChEBI" id="CHEBI:58349"/>
    </ligand>
</feature>
<dbReference type="HAMAP" id="MF_00966">
    <property type="entry name" value="G6PD"/>
    <property type="match status" value="1"/>
</dbReference>
<dbReference type="SUPFAM" id="SSF51735">
    <property type="entry name" value="NAD(P)-binding Rossmann-fold domains"/>
    <property type="match status" value="1"/>
</dbReference>
<evidence type="ECO:0000256" key="6">
    <source>
        <dbReference type="HAMAP-Rule" id="MF_00966"/>
    </source>
</evidence>
<proteinExistence type="inferred from homology"/>
<dbReference type="AlphaFoldDB" id="A0A4R1BRA6"/>
<accession>A0A4R1BRA6</accession>
<comment type="caution">
    <text evidence="6">Lacks conserved residue(s) required for the propagation of feature annotation.</text>
</comment>
<dbReference type="Gene3D" id="3.30.360.10">
    <property type="entry name" value="Dihydrodipicolinate Reductase, domain 2"/>
    <property type="match status" value="1"/>
</dbReference>
<dbReference type="GO" id="GO:0005829">
    <property type="term" value="C:cytosol"/>
    <property type="evidence" value="ECO:0007669"/>
    <property type="project" value="TreeGrafter"/>
</dbReference>
<dbReference type="GO" id="GO:0006006">
    <property type="term" value="P:glucose metabolic process"/>
    <property type="evidence" value="ECO:0007669"/>
    <property type="project" value="UniProtKB-KW"/>
</dbReference>
<evidence type="ECO:0000259" key="7">
    <source>
        <dbReference type="Pfam" id="PF00479"/>
    </source>
</evidence>
<feature type="active site" description="Proton acceptor" evidence="6">
    <location>
        <position position="227"/>
    </location>
</feature>
<dbReference type="GO" id="GO:0050661">
    <property type="term" value="F:NADP binding"/>
    <property type="evidence" value="ECO:0007669"/>
    <property type="project" value="UniProtKB-UniRule"/>
</dbReference>
<keyword evidence="10" id="KW-1185">Reference proteome</keyword>
<dbReference type="InterPro" id="IPR001282">
    <property type="entry name" value="G6P_DH"/>
</dbReference>
<evidence type="ECO:0000313" key="9">
    <source>
        <dbReference type="EMBL" id="TCJ19837.1"/>
    </source>
</evidence>
<dbReference type="PIRSF" id="PIRSF000110">
    <property type="entry name" value="G6PD"/>
    <property type="match status" value="1"/>
</dbReference>
<dbReference type="GO" id="GO:0009051">
    <property type="term" value="P:pentose-phosphate shunt, oxidative branch"/>
    <property type="evidence" value="ECO:0007669"/>
    <property type="project" value="TreeGrafter"/>
</dbReference>
<dbReference type="Gene3D" id="3.40.50.720">
    <property type="entry name" value="NAD(P)-binding Rossmann-like Domain"/>
    <property type="match status" value="1"/>
</dbReference>
<dbReference type="Pfam" id="PF02781">
    <property type="entry name" value="G6PD_C"/>
    <property type="match status" value="1"/>
</dbReference>
<evidence type="ECO:0000256" key="1">
    <source>
        <dbReference type="ARBA" id="ARBA00004937"/>
    </source>
</evidence>
<keyword evidence="5 6" id="KW-0119">Carbohydrate metabolism</keyword>
<comment type="caution">
    <text evidence="9">The sequence shown here is derived from an EMBL/GenBank/DDBJ whole genome shotgun (WGS) entry which is preliminary data.</text>
</comment>
<reference evidence="9 10" key="1">
    <citation type="submission" date="2019-03" db="EMBL/GenBank/DDBJ databases">
        <title>Whole genome sequence of a novel Rubrobacter taiwanensis strain, isolated from Yellowstone National Park.</title>
        <authorList>
            <person name="Freed S."/>
            <person name="Ramaley R.F."/>
            <person name="Kyndt J.A."/>
        </authorList>
    </citation>
    <scope>NUCLEOTIDE SEQUENCE [LARGE SCALE GENOMIC DNA]</scope>
    <source>
        <strain evidence="9 10">Yellowstone</strain>
    </source>
</reference>
<keyword evidence="3 6" id="KW-0521">NADP</keyword>
<feature type="binding site" evidence="6">
    <location>
        <position position="327"/>
    </location>
    <ligand>
        <name>substrate</name>
    </ligand>
</feature>
<dbReference type="InterPro" id="IPR036291">
    <property type="entry name" value="NAD(P)-bd_dom_sf"/>
</dbReference>
<evidence type="ECO:0000313" key="10">
    <source>
        <dbReference type="Proteomes" id="UP000295244"/>
    </source>
</evidence>
<feature type="binding site" evidence="6">
    <location>
        <position position="203"/>
    </location>
    <ligand>
        <name>substrate</name>
    </ligand>
</feature>
<sequence length="452" mass="50472">MIRRLAIFGAAGDLTARYLLPALVKLHETGRLPGGFQILGIGRNEWDTESYRREIEGRVAELAPELPEASRKAVAGMLEYRRADATRGEEVAQALRPLDEPVAAYLALPPAIFAPVVEALADAGLPEGSRVVIEKPFGEDLESAQRLNRLLHDTFSESAVFRVDHFLAMQTVQNLLGLRFANRVFEPLWNREHIDKVEIVWEETLALEGRASYYDSAGALKDMIQNHLLQLLCLVGMEPPHTLNERDLRDRKVELLRAVRRLSPEEVERNTVRARYSAGRIGDREIPAYADEEGVDPENGTETFAQVTLGVENWRWKGVPFVLRTGKALSADRREILIRFRPVPHLAFGQEGEPLPDALRILLTPERIELEINVNGPGDPFELERTTLEAGLAPHELPAYGHVLLAALEGDSTLSIRADEAEESWRIVEPILQSWAKGRPQLLEYPAGSGGP</sequence>
<dbReference type="NCBIfam" id="TIGR00871">
    <property type="entry name" value="zwf"/>
    <property type="match status" value="1"/>
</dbReference>
<dbReference type="GO" id="GO:0004345">
    <property type="term" value="F:glucose-6-phosphate dehydrogenase activity"/>
    <property type="evidence" value="ECO:0007669"/>
    <property type="project" value="UniProtKB-UniRule"/>
</dbReference>
<dbReference type="PANTHER" id="PTHR23429">
    <property type="entry name" value="GLUCOSE-6-PHOSPHATE 1-DEHYDROGENASE G6PD"/>
    <property type="match status" value="1"/>
</dbReference>
<dbReference type="NCBIfam" id="NF009492">
    <property type="entry name" value="PRK12853.1-3"/>
    <property type="match status" value="1"/>
</dbReference>
<comment type="similarity">
    <text evidence="6">Belongs to the glucose-6-phosphate dehydrogenase family.</text>
</comment>
<dbReference type="RefSeq" id="WP_132688006.1">
    <property type="nucleotide sequence ID" value="NZ_SKBU01000006.1"/>
</dbReference>
<dbReference type="Proteomes" id="UP000295244">
    <property type="component" value="Unassembled WGS sequence"/>
</dbReference>
<evidence type="ECO:0000256" key="2">
    <source>
        <dbReference type="ARBA" id="ARBA00022526"/>
    </source>
</evidence>
<feature type="domain" description="Glucose-6-phosphate dehydrogenase C-terminal" evidence="8">
    <location>
        <begin position="178"/>
        <end position="452"/>
    </location>
</feature>
<dbReference type="InterPro" id="IPR022675">
    <property type="entry name" value="G6P_DH_C"/>
</dbReference>
<dbReference type="SUPFAM" id="SSF55347">
    <property type="entry name" value="Glyceraldehyde-3-phosphate dehydrogenase-like, C-terminal domain"/>
    <property type="match status" value="1"/>
</dbReference>
<organism evidence="9 10">
    <name type="scientific">Rubrobacter taiwanensis</name>
    <dbReference type="NCBI Taxonomy" id="185139"/>
    <lineage>
        <taxon>Bacteria</taxon>
        <taxon>Bacillati</taxon>
        <taxon>Actinomycetota</taxon>
        <taxon>Rubrobacteria</taxon>
        <taxon>Rubrobacterales</taxon>
        <taxon>Rubrobacteraceae</taxon>
        <taxon>Rubrobacter</taxon>
    </lineage>
</organism>
<feature type="domain" description="Glucose-6-phosphate dehydrogenase NAD-binding" evidence="7">
    <location>
        <begin position="7"/>
        <end position="174"/>
    </location>
</feature>
<evidence type="ECO:0000256" key="3">
    <source>
        <dbReference type="ARBA" id="ARBA00022857"/>
    </source>
</evidence>
<protein>
    <recommendedName>
        <fullName evidence="6">Glucose-6-phosphate 1-dehydrogenase</fullName>
        <shortName evidence="6">G6PD</shortName>
        <ecNumber evidence="6">1.1.1.49</ecNumber>
    </recommendedName>
</protein>
<comment type="function">
    <text evidence="6">Catalyzes the oxidation of glucose 6-phosphate to 6-phosphogluconolactone.</text>
</comment>
<evidence type="ECO:0000256" key="5">
    <source>
        <dbReference type="ARBA" id="ARBA00023277"/>
    </source>
</evidence>
<dbReference type="InterPro" id="IPR022674">
    <property type="entry name" value="G6P_DH_NAD-bd"/>
</dbReference>